<evidence type="ECO:0000259" key="2">
    <source>
        <dbReference type="Pfam" id="PF07589"/>
    </source>
</evidence>
<dbReference type="Pfam" id="PF07589">
    <property type="entry name" value="PEP-CTERM"/>
    <property type="match status" value="1"/>
</dbReference>
<dbReference type="NCBIfam" id="TIGR02595">
    <property type="entry name" value="PEP_CTERM"/>
    <property type="match status" value="1"/>
</dbReference>
<dbReference type="KEGG" id="ahel:Q31a_16700"/>
<protein>
    <recommendedName>
        <fullName evidence="2">Ice-binding protein C-terminal domain-containing protein</fullName>
    </recommendedName>
</protein>
<evidence type="ECO:0000313" key="3">
    <source>
        <dbReference type="EMBL" id="QDV23372.1"/>
    </source>
</evidence>
<name>A0A518G454_9BACT</name>
<gene>
    <name evidence="3" type="ORF">Q31a_16700</name>
</gene>
<evidence type="ECO:0000313" key="4">
    <source>
        <dbReference type="Proteomes" id="UP000318017"/>
    </source>
</evidence>
<keyword evidence="1" id="KW-0732">Signal</keyword>
<reference evidence="3 4" key="1">
    <citation type="submission" date="2019-02" db="EMBL/GenBank/DDBJ databases">
        <title>Deep-cultivation of Planctomycetes and their phenomic and genomic characterization uncovers novel biology.</title>
        <authorList>
            <person name="Wiegand S."/>
            <person name="Jogler M."/>
            <person name="Boedeker C."/>
            <person name="Pinto D."/>
            <person name="Vollmers J."/>
            <person name="Rivas-Marin E."/>
            <person name="Kohn T."/>
            <person name="Peeters S.H."/>
            <person name="Heuer A."/>
            <person name="Rast P."/>
            <person name="Oberbeckmann S."/>
            <person name="Bunk B."/>
            <person name="Jeske O."/>
            <person name="Meyerdierks A."/>
            <person name="Storesund J.E."/>
            <person name="Kallscheuer N."/>
            <person name="Luecker S."/>
            <person name="Lage O.M."/>
            <person name="Pohl T."/>
            <person name="Merkel B.J."/>
            <person name="Hornburger P."/>
            <person name="Mueller R.-W."/>
            <person name="Bruemmer F."/>
            <person name="Labrenz M."/>
            <person name="Spormann A.M."/>
            <person name="Op den Camp H."/>
            <person name="Overmann J."/>
            <person name="Amann R."/>
            <person name="Jetten M.S.M."/>
            <person name="Mascher T."/>
            <person name="Medema M.H."/>
            <person name="Devos D.P."/>
            <person name="Kaster A.-K."/>
            <person name="Ovreas L."/>
            <person name="Rohde M."/>
            <person name="Galperin M.Y."/>
            <person name="Jogler C."/>
        </authorList>
    </citation>
    <scope>NUCLEOTIDE SEQUENCE [LARGE SCALE GENOMIC DNA]</scope>
    <source>
        <strain evidence="3 4">Q31a</strain>
    </source>
</reference>
<feature type="domain" description="Ice-binding protein C-terminal" evidence="2">
    <location>
        <begin position="216"/>
        <end position="239"/>
    </location>
</feature>
<proteinExistence type="predicted"/>
<feature type="signal peptide" evidence="1">
    <location>
        <begin position="1"/>
        <end position="23"/>
    </location>
</feature>
<keyword evidence="4" id="KW-1185">Reference proteome</keyword>
<dbReference type="Proteomes" id="UP000318017">
    <property type="component" value="Chromosome"/>
</dbReference>
<sequence length="245" mass="25451" precursor="true">MRSLLCGFVIASCGLMPSLKAFGAIVIVENLIQADFTFTATDAGAQIFPAPAGVPLALRARGNMAFAIDDDGVSSTAAFTNATGQLTGISPTPPDLLPFYIEPVRFDGGTLTNITRDGNGRIASGTVTDLAMPWEMIGTGANAGVVLYGDQATTPLLFSGTFNINHNTPTPSLTLDDQVAGADPFNIYLLQAGDRENQVPGADPLVFVGSNRFLTAVPEPSSASLLLFAAGLAAFRRRRSAAVAV</sequence>
<feature type="chain" id="PRO_5021828587" description="Ice-binding protein C-terminal domain-containing protein" evidence="1">
    <location>
        <begin position="24"/>
        <end position="245"/>
    </location>
</feature>
<accession>A0A518G454</accession>
<dbReference type="AlphaFoldDB" id="A0A518G454"/>
<dbReference type="EMBL" id="CP036298">
    <property type="protein sequence ID" value="QDV23372.1"/>
    <property type="molecule type" value="Genomic_DNA"/>
</dbReference>
<organism evidence="3 4">
    <name type="scientific">Aureliella helgolandensis</name>
    <dbReference type="NCBI Taxonomy" id="2527968"/>
    <lineage>
        <taxon>Bacteria</taxon>
        <taxon>Pseudomonadati</taxon>
        <taxon>Planctomycetota</taxon>
        <taxon>Planctomycetia</taxon>
        <taxon>Pirellulales</taxon>
        <taxon>Pirellulaceae</taxon>
        <taxon>Aureliella</taxon>
    </lineage>
</organism>
<dbReference type="InterPro" id="IPR013424">
    <property type="entry name" value="Ice-binding_C"/>
</dbReference>
<evidence type="ECO:0000256" key="1">
    <source>
        <dbReference type="SAM" id="SignalP"/>
    </source>
</evidence>